<dbReference type="SMART" id="SM00353">
    <property type="entry name" value="HLH"/>
    <property type="match status" value="1"/>
</dbReference>
<dbReference type="GO" id="GO:0005634">
    <property type="term" value="C:nucleus"/>
    <property type="evidence" value="ECO:0007669"/>
    <property type="project" value="UniProtKB-SubCell"/>
</dbReference>
<comment type="subcellular location">
    <subcellularLocation>
        <location evidence="1">Nucleus</location>
    </subcellularLocation>
</comment>
<evidence type="ECO:0000256" key="1">
    <source>
        <dbReference type="ARBA" id="ARBA00004123"/>
    </source>
</evidence>
<evidence type="ECO:0000313" key="10">
    <source>
        <dbReference type="Proteomes" id="UP000188354"/>
    </source>
</evidence>
<dbReference type="InterPro" id="IPR051358">
    <property type="entry name" value="TF_AMS/ICE1/BHLH6-like"/>
</dbReference>
<accession>A0A1J7H8F4</accession>
<dbReference type="Proteomes" id="UP000188354">
    <property type="component" value="Chromosome LG06"/>
</dbReference>
<dbReference type="GO" id="GO:0003700">
    <property type="term" value="F:DNA-binding transcription factor activity"/>
    <property type="evidence" value="ECO:0007669"/>
    <property type="project" value="TreeGrafter"/>
</dbReference>
<evidence type="ECO:0000256" key="2">
    <source>
        <dbReference type="ARBA" id="ARBA00011738"/>
    </source>
</evidence>
<dbReference type="OMA" id="DANCDFG"/>
<keyword evidence="10" id="KW-1185">Reference proteome</keyword>
<protein>
    <recommendedName>
        <fullName evidence="8">BHLH domain-containing protein</fullName>
    </recommendedName>
</protein>
<evidence type="ECO:0000256" key="5">
    <source>
        <dbReference type="ARBA" id="ARBA00023163"/>
    </source>
</evidence>
<keyword evidence="5" id="KW-0804">Transcription</keyword>
<dbReference type="GO" id="GO:0046983">
    <property type="term" value="F:protein dimerization activity"/>
    <property type="evidence" value="ECO:0007669"/>
    <property type="project" value="InterPro"/>
</dbReference>
<evidence type="ECO:0000256" key="3">
    <source>
        <dbReference type="ARBA" id="ARBA00023015"/>
    </source>
</evidence>
<dbReference type="PANTHER" id="PTHR31945">
    <property type="entry name" value="TRANSCRIPTION FACTOR SCREAM2-RELATED"/>
    <property type="match status" value="1"/>
</dbReference>
<gene>
    <name evidence="9" type="ORF">TanjilG_11258</name>
</gene>
<dbReference type="EMBL" id="CM007366">
    <property type="protein sequence ID" value="OIW09120.1"/>
    <property type="molecule type" value="Genomic_DNA"/>
</dbReference>
<dbReference type="Pfam" id="PF00010">
    <property type="entry name" value="HLH"/>
    <property type="match status" value="1"/>
</dbReference>
<evidence type="ECO:0000256" key="7">
    <source>
        <dbReference type="SAM" id="MobiDB-lite"/>
    </source>
</evidence>
<dbReference type="Gene3D" id="4.10.280.10">
    <property type="entry name" value="Helix-loop-helix DNA-binding domain"/>
    <property type="match status" value="1"/>
</dbReference>
<dbReference type="Gramene" id="OIW09120">
    <property type="protein sequence ID" value="OIW09120"/>
    <property type="gene ID" value="TanjilG_11258"/>
</dbReference>
<comment type="subunit">
    <text evidence="2">Homodimer.</text>
</comment>
<dbReference type="GO" id="GO:0043565">
    <property type="term" value="F:sequence-specific DNA binding"/>
    <property type="evidence" value="ECO:0007669"/>
    <property type="project" value="TreeGrafter"/>
</dbReference>
<dbReference type="InterPro" id="IPR011598">
    <property type="entry name" value="bHLH_dom"/>
</dbReference>
<dbReference type="AlphaFoldDB" id="A0A1J7H8F4"/>
<organism evidence="9 10">
    <name type="scientific">Lupinus angustifolius</name>
    <name type="common">Narrow-leaved blue lupine</name>
    <dbReference type="NCBI Taxonomy" id="3871"/>
    <lineage>
        <taxon>Eukaryota</taxon>
        <taxon>Viridiplantae</taxon>
        <taxon>Streptophyta</taxon>
        <taxon>Embryophyta</taxon>
        <taxon>Tracheophyta</taxon>
        <taxon>Spermatophyta</taxon>
        <taxon>Magnoliopsida</taxon>
        <taxon>eudicotyledons</taxon>
        <taxon>Gunneridae</taxon>
        <taxon>Pentapetalae</taxon>
        <taxon>rosids</taxon>
        <taxon>fabids</taxon>
        <taxon>Fabales</taxon>
        <taxon>Fabaceae</taxon>
        <taxon>Papilionoideae</taxon>
        <taxon>50 kb inversion clade</taxon>
        <taxon>genistoids sensu lato</taxon>
        <taxon>core genistoids</taxon>
        <taxon>Genisteae</taxon>
        <taxon>Lupinus</taxon>
    </lineage>
</organism>
<evidence type="ECO:0000256" key="6">
    <source>
        <dbReference type="ARBA" id="ARBA00023242"/>
    </source>
</evidence>
<evidence type="ECO:0000259" key="8">
    <source>
        <dbReference type="PROSITE" id="PS50888"/>
    </source>
</evidence>
<dbReference type="STRING" id="3871.A0A1J7H8F4"/>
<dbReference type="PANTHER" id="PTHR31945:SF52">
    <property type="entry name" value="TRANSCRIPTION FACTOR BHLH FAMILY-RELATED"/>
    <property type="match status" value="1"/>
</dbReference>
<keyword evidence="4" id="KW-0238">DNA-binding</keyword>
<evidence type="ECO:0000313" key="9">
    <source>
        <dbReference type="EMBL" id="OIW09120.1"/>
    </source>
</evidence>
<dbReference type="FunFam" id="4.10.280.10:FF:000096">
    <property type="entry name" value="Basic helix-loop-helix (BHLH) DNA-binding superfamily protein"/>
    <property type="match status" value="1"/>
</dbReference>
<dbReference type="PROSITE" id="PS50888">
    <property type="entry name" value="BHLH"/>
    <property type="match status" value="1"/>
</dbReference>
<keyword evidence="3" id="KW-0805">Transcription regulation</keyword>
<dbReference type="SUPFAM" id="SSF47459">
    <property type="entry name" value="HLH, helix-loop-helix DNA-binding domain"/>
    <property type="match status" value="1"/>
</dbReference>
<reference evidence="9 10" key="1">
    <citation type="journal article" date="2017" name="Plant Biotechnol. J.">
        <title>A comprehensive draft genome sequence for lupin (Lupinus angustifolius), an emerging health food: insights into plant-microbe interactions and legume evolution.</title>
        <authorList>
            <person name="Hane J.K."/>
            <person name="Ming Y."/>
            <person name="Kamphuis L.G."/>
            <person name="Nelson M.N."/>
            <person name="Garg G."/>
            <person name="Atkins C.A."/>
            <person name="Bayer P.E."/>
            <person name="Bravo A."/>
            <person name="Bringans S."/>
            <person name="Cannon S."/>
            <person name="Edwards D."/>
            <person name="Foley R."/>
            <person name="Gao L.L."/>
            <person name="Harrison M.J."/>
            <person name="Huang W."/>
            <person name="Hurgobin B."/>
            <person name="Li S."/>
            <person name="Liu C.W."/>
            <person name="McGrath A."/>
            <person name="Morahan G."/>
            <person name="Murray J."/>
            <person name="Weller J."/>
            <person name="Jian J."/>
            <person name="Singh K.B."/>
        </authorList>
    </citation>
    <scope>NUCLEOTIDE SEQUENCE [LARGE SCALE GENOMIC DNA]</scope>
    <source>
        <strain evidence="10">cv. Tanjil</strain>
        <tissue evidence="9">Whole plant</tissue>
    </source>
</reference>
<evidence type="ECO:0000256" key="4">
    <source>
        <dbReference type="ARBA" id="ARBA00023125"/>
    </source>
</evidence>
<dbReference type="InterPro" id="IPR036638">
    <property type="entry name" value="HLH_DNA-bd_sf"/>
</dbReference>
<sequence length="317" mass="35772">MDVHQDNLVHFSDFELNEFIDDPNSYQFINSIQVENEDPINNFGSNEFINDCFFDNQFQSYLIEKPIFDDHINNNVVNVYDPSSTLNSLSCFHDKIKGDGEEANDGVDSSATTTTETTTDPKSRLKTDRSKTLISERRRRGRMKDKLYTLRSLVPNITKMDKASIIGDAVQYVHELQAQAKKLKAEVTGLETSLLVSENYQGSIKNPLKFHGPHNIHPISKKIMQIDMLQVEEKGYYTKIVSNKGEGVAASLYKALESLSGFNVQNSNLSAVCDTFLLTFTLNVKGSNQEINLPNLKLWVTGALLNQGFEVMPFFHA</sequence>
<keyword evidence="6" id="KW-0539">Nucleus</keyword>
<feature type="domain" description="BHLH" evidence="8">
    <location>
        <begin position="127"/>
        <end position="176"/>
    </location>
</feature>
<feature type="region of interest" description="Disordered" evidence="7">
    <location>
        <begin position="101"/>
        <end position="127"/>
    </location>
</feature>
<proteinExistence type="predicted"/>
<name>A0A1J7H8F4_LUPAN</name>